<dbReference type="InterPro" id="IPR010864">
    <property type="entry name" value="D-lyxose_isomer"/>
</dbReference>
<dbReference type="RefSeq" id="WP_115869300.1">
    <property type="nucleotide sequence ID" value="NZ_QREG01000017.1"/>
</dbReference>
<dbReference type="EC" id="5.3.1.15" evidence="8"/>
<dbReference type="Pfam" id="PF07385">
    <property type="entry name" value="Lyx_isomer"/>
    <property type="match status" value="1"/>
</dbReference>
<evidence type="ECO:0000256" key="1">
    <source>
        <dbReference type="ARBA" id="ARBA00001936"/>
    </source>
</evidence>
<dbReference type="Gene3D" id="2.60.120.10">
    <property type="entry name" value="Jelly Rolls"/>
    <property type="match status" value="1"/>
</dbReference>
<dbReference type="InterPro" id="IPR011051">
    <property type="entry name" value="RmlC_Cupin_sf"/>
</dbReference>
<organism evidence="9 10">
    <name type="scientific">Marinoscillum furvescens DSM 4134</name>
    <dbReference type="NCBI Taxonomy" id="1122208"/>
    <lineage>
        <taxon>Bacteria</taxon>
        <taxon>Pseudomonadati</taxon>
        <taxon>Bacteroidota</taxon>
        <taxon>Cytophagia</taxon>
        <taxon>Cytophagales</taxon>
        <taxon>Reichenbachiellaceae</taxon>
        <taxon>Marinoscillum</taxon>
    </lineage>
</organism>
<comment type="cofactor">
    <cofactor evidence="1">
        <name>Mn(2+)</name>
        <dbReference type="ChEBI" id="CHEBI:29035"/>
    </cofactor>
</comment>
<dbReference type="GO" id="GO:0047828">
    <property type="term" value="F:D-lyxose ketol-isomerase activity"/>
    <property type="evidence" value="ECO:0007669"/>
    <property type="project" value="UniProtKB-EC"/>
</dbReference>
<dbReference type="OrthoDB" id="9781654at2"/>
<keyword evidence="2" id="KW-0479">Metal-binding</keyword>
<accession>A0A3D9KZT3</accession>
<reference evidence="9 10" key="1">
    <citation type="submission" date="2018-07" db="EMBL/GenBank/DDBJ databases">
        <title>Genomic Encyclopedia of Type Strains, Phase IV (KMG-IV): sequencing the most valuable type-strain genomes for metagenomic binning, comparative biology and taxonomic classification.</title>
        <authorList>
            <person name="Goeker M."/>
        </authorList>
    </citation>
    <scope>NUCLEOTIDE SEQUENCE [LARGE SCALE GENOMIC DNA]</scope>
    <source>
        <strain evidence="9 10">DSM 4134</strain>
    </source>
</reference>
<sequence length="180" mass="20101">MITKKEFNEACAEALQMIADAGIVLTLEDREKITAADFGLSNLRKEGIQILTMFETDRIAGKILVLFPNQTEPEHWHPPVGNDPGKEEIIRAISGDLYFYIPGEDTLDKGFIVDGKSDCYTMRHEVDLKPGDQLVLPSGTKHWFQAGPAGAVMYSFSTKVRDTLDQFTDPNIIRETKIVA</sequence>
<evidence type="ECO:0000256" key="8">
    <source>
        <dbReference type="ARBA" id="ARBA00044972"/>
    </source>
</evidence>
<keyword evidence="4 9" id="KW-0413">Isomerase</keyword>
<comment type="catalytic activity">
    <reaction evidence="6">
        <text>D-lyxose = D-xylulose</text>
        <dbReference type="Rhea" id="RHEA:14201"/>
        <dbReference type="ChEBI" id="CHEBI:16789"/>
        <dbReference type="ChEBI" id="CHEBI:17140"/>
        <dbReference type="EC" id="5.3.1.15"/>
    </reaction>
</comment>
<dbReference type="InterPro" id="IPR014710">
    <property type="entry name" value="RmlC-like_jellyroll"/>
</dbReference>
<keyword evidence="3" id="KW-0464">Manganese</keyword>
<evidence type="ECO:0000313" key="9">
    <source>
        <dbReference type="EMBL" id="RED95666.1"/>
    </source>
</evidence>
<gene>
    <name evidence="9" type="ORF">C7460_117116</name>
</gene>
<evidence type="ECO:0000256" key="2">
    <source>
        <dbReference type="ARBA" id="ARBA00022723"/>
    </source>
</evidence>
<evidence type="ECO:0000313" key="10">
    <source>
        <dbReference type="Proteomes" id="UP000256779"/>
    </source>
</evidence>
<protein>
    <recommendedName>
        <fullName evidence="8">D-lyxose ketol-isomerase</fullName>
        <ecNumber evidence="8">5.3.1.15</ecNumber>
    </recommendedName>
</protein>
<evidence type="ECO:0000256" key="6">
    <source>
        <dbReference type="ARBA" id="ARBA00044907"/>
    </source>
</evidence>
<comment type="similarity">
    <text evidence="7">Belongs to the D-lyxose ketol-isomerase family.</text>
</comment>
<proteinExistence type="inferred from homology"/>
<comment type="caution">
    <text evidence="9">The sequence shown here is derived from an EMBL/GenBank/DDBJ whole genome shotgun (WGS) entry which is preliminary data.</text>
</comment>
<dbReference type="CDD" id="cd20308">
    <property type="entry name" value="cupin_YdaE"/>
    <property type="match status" value="1"/>
</dbReference>
<evidence type="ECO:0000256" key="4">
    <source>
        <dbReference type="ARBA" id="ARBA00023235"/>
    </source>
</evidence>
<evidence type="ECO:0000256" key="5">
    <source>
        <dbReference type="ARBA" id="ARBA00023277"/>
    </source>
</evidence>
<dbReference type="EMBL" id="QREG01000017">
    <property type="protein sequence ID" value="RED95666.1"/>
    <property type="molecule type" value="Genomic_DNA"/>
</dbReference>
<keyword evidence="5" id="KW-0119">Carbohydrate metabolism</keyword>
<name>A0A3D9KZT3_MARFU</name>
<dbReference type="Proteomes" id="UP000256779">
    <property type="component" value="Unassembled WGS sequence"/>
</dbReference>
<dbReference type="AlphaFoldDB" id="A0A3D9KZT3"/>
<keyword evidence="10" id="KW-1185">Reference proteome</keyword>
<evidence type="ECO:0000256" key="3">
    <source>
        <dbReference type="ARBA" id="ARBA00023211"/>
    </source>
</evidence>
<evidence type="ECO:0000256" key="7">
    <source>
        <dbReference type="ARBA" id="ARBA00044951"/>
    </source>
</evidence>
<dbReference type="GO" id="GO:0046872">
    <property type="term" value="F:metal ion binding"/>
    <property type="evidence" value="ECO:0007669"/>
    <property type="project" value="UniProtKB-KW"/>
</dbReference>
<dbReference type="SUPFAM" id="SSF51182">
    <property type="entry name" value="RmlC-like cupins"/>
    <property type="match status" value="1"/>
</dbReference>